<accession>A0A645IPW8</accession>
<dbReference type="AlphaFoldDB" id="A0A645IPW8"/>
<proteinExistence type="predicted"/>
<name>A0A645IPW8_9ZZZZ</name>
<organism evidence="1">
    <name type="scientific">bioreactor metagenome</name>
    <dbReference type="NCBI Taxonomy" id="1076179"/>
    <lineage>
        <taxon>unclassified sequences</taxon>
        <taxon>metagenomes</taxon>
        <taxon>ecological metagenomes</taxon>
    </lineage>
</organism>
<protein>
    <submittedName>
        <fullName evidence="1">Uncharacterized protein</fullName>
    </submittedName>
</protein>
<reference evidence="1" key="1">
    <citation type="submission" date="2019-08" db="EMBL/GenBank/DDBJ databases">
        <authorList>
            <person name="Kucharzyk K."/>
            <person name="Murdoch R.W."/>
            <person name="Higgins S."/>
            <person name="Loffler F."/>
        </authorList>
    </citation>
    <scope>NUCLEOTIDE SEQUENCE</scope>
</reference>
<gene>
    <name evidence="1" type="ORF">SDC9_201062</name>
</gene>
<sequence length="50" mass="5203">MVEIKQLSTGGIVIETVDGEIPALCILVDGTEHIIVPVHCFLAASEGGNL</sequence>
<evidence type="ECO:0000313" key="1">
    <source>
        <dbReference type="EMBL" id="MPN53398.1"/>
    </source>
</evidence>
<comment type="caution">
    <text evidence="1">The sequence shown here is derived from an EMBL/GenBank/DDBJ whole genome shotgun (WGS) entry which is preliminary data.</text>
</comment>
<dbReference type="EMBL" id="VSSQ01120488">
    <property type="protein sequence ID" value="MPN53398.1"/>
    <property type="molecule type" value="Genomic_DNA"/>
</dbReference>